<feature type="region of interest" description="Disordered" evidence="1">
    <location>
        <begin position="775"/>
        <end position="907"/>
    </location>
</feature>
<feature type="compositionally biased region" description="Polar residues" evidence="1">
    <location>
        <begin position="687"/>
        <end position="696"/>
    </location>
</feature>
<evidence type="ECO:0000313" key="3">
    <source>
        <dbReference type="Proteomes" id="UP000515151"/>
    </source>
</evidence>
<dbReference type="CDD" id="cd10910">
    <property type="entry name" value="PIN_limkain_b1_N_like"/>
    <property type="match status" value="1"/>
</dbReference>
<organism evidence="3 4">
    <name type="scientific">Punica granatum</name>
    <name type="common">Pomegranate</name>
    <dbReference type="NCBI Taxonomy" id="22663"/>
    <lineage>
        <taxon>Eukaryota</taxon>
        <taxon>Viridiplantae</taxon>
        <taxon>Streptophyta</taxon>
        <taxon>Embryophyta</taxon>
        <taxon>Tracheophyta</taxon>
        <taxon>Spermatophyta</taxon>
        <taxon>Magnoliopsida</taxon>
        <taxon>eudicotyledons</taxon>
        <taxon>Gunneridae</taxon>
        <taxon>Pentapetalae</taxon>
        <taxon>rosids</taxon>
        <taxon>malvids</taxon>
        <taxon>Myrtales</taxon>
        <taxon>Lythraceae</taxon>
        <taxon>Punica</taxon>
    </lineage>
</organism>
<feature type="domain" description="HTH OST-type" evidence="2">
    <location>
        <begin position="709"/>
        <end position="784"/>
    </location>
</feature>
<proteinExistence type="predicted"/>
<dbReference type="InterPro" id="IPR025677">
    <property type="entry name" value="OST-HTH-assoc_dom"/>
</dbReference>
<feature type="compositionally biased region" description="Polar residues" evidence="1">
    <location>
        <begin position="777"/>
        <end position="791"/>
    </location>
</feature>
<feature type="compositionally biased region" description="Basic and acidic residues" evidence="1">
    <location>
        <begin position="674"/>
        <end position="684"/>
    </location>
</feature>
<evidence type="ECO:0000259" key="2">
    <source>
        <dbReference type="PROSITE" id="PS51644"/>
    </source>
</evidence>
<dbReference type="Proteomes" id="UP000515151">
    <property type="component" value="Chromosome 6"/>
</dbReference>
<feature type="region of interest" description="Disordered" evidence="1">
    <location>
        <begin position="359"/>
        <end position="387"/>
    </location>
</feature>
<dbReference type="InterPro" id="IPR024768">
    <property type="entry name" value="Marf1"/>
</dbReference>
<sequence>MKPLCSRTPLYLLLHRGPNSQHQPSLFLHVYHLSTQSSNFHSQPPLAHSSRRYEHESRDVRVSVWWDFENCHVPAGVNVFRVAPTIVAAVRANGMKGPVQITAFGDVLQLSRANQEALSATGINLTHIPNGGKNSADRSLLLDLLYWVSRNPPPAHLFLISGDRDFAGILHRLRMNNYNILLASLDNAPGVLCSAASIMWHWNSMIRGEDLIGKLYNQPPDGPHGSWYGHYRGLLEDPFAVPEQSPLLKNEGSPTLEPSSELKVRPVPRVVMRTINNILREYPDGISITELREELKKSNLILDRDLYGYKKFSRFLSSMPHILQLQFQHDGQYLVRPASAKRNGPSDLTGDLSSGFSMDSGEVDWRTNPNTKVEGEERSSFKDDRAKPESGIVTEVSIGKVKQQTSTDRDWVKLSKAVDMAPPQPDKKFFEGVNTQANEENLSPTQQQDESMPQVGFFRRIWRRWFEATDSGDPNKKSETLGNSVDHSVERKGEKKVAKVVSKDVGLVNSESSSLPSKELSVKEEVSVDSDRRGLFHRIASWCKFQGKGATSKPEPAIDGSTEEALDEKSDCLARDDIFSQETFWNDVKSFLDSSRGSDIVSQSRTRAALARNMRKGGPAILETLSETDLLRLIDLVISEKKLVEENTSQVFPFRLSQPRSQGSKGLRSIFSDKTSEHEGERKVHNISHTGVSSPVLNKKPPDRSRNQLLADVQKLVQEVLVRHPEGYNITCFRKLFLEKYGYPLDLQKLGYLKITGLLQVIPGVSLESGLMFPSSRAKQGSSPVTSTGIQSVASSDGDSSDSWDELGPLTKESSGGRTKLPKYESALLDEEEVTSGSEDETSLAGQGGGRHKKQRDMDEDSSLMQILNSWYSKDVGSGNTKDLKPEEAGCPDLSSDSSELYEQRQRQKKAYSFVADTNGSGEREKQIESILGSMKNMESEQRMQQQT</sequence>
<accession>A0A6P8E559</accession>
<name>A0A6P8E559_PUNGR</name>
<dbReference type="Gene3D" id="3.30.420.610">
    <property type="entry name" value="LOTUS domain-like"/>
    <property type="match status" value="2"/>
</dbReference>
<dbReference type="InterPro" id="IPR041966">
    <property type="entry name" value="LOTUS-like"/>
</dbReference>
<dbReference type="PANTHER" id="PTHR14379">
    <property type="entry name" value="LIMKAIN B LKAP"/>
    <property type="match status" value="1"/>
</dbReference>
<reference evidence="4" key="2">
    <citation type="submission" date="2025-08" db="UniProtKB">
        <authorList>
            <consortium name="RefSeq"/>
        </authorList>
    </citation>
    <scope>IDENTIFICATION</scope>
    <source>
        <tissue evidence="4">Leaf</tissue>
    </source>
</reference>
<feature type="domain" description="HTH OST-type" evidence="2">
    <location>
        <begin position="267"/>
        <end position="339"/>
    </location>
</feature>
<dbReference type="InterPro" id="IPR025605">
    <property type="entry name" value="OST-HTH/LOTUS_dom"/>
</dbReference>
<dbReference type="PROSITE" id="PS51644">
    <property type="entry name" value="HTH_OST"/>
    <property type="match status" value="2"/>
</dbReference>
<dbReference type="OrthoDB" id="549353at2759"/>
<dbReference type="GeneID" id="116210398"/>
<feature type="compositionally biased region" description="Acidic residues" evidence="1">
    <location>
        <begin position="828"/>
        <end position="842"/>
    </location>
</feature>
<gene>
    <name evidence="4" type="primary">LOC116210398</name>
</gene>
<keyword evidence="3" id="KW-1185">Reference proteome</keyword>
<dbReference type="CDD" id="cd08824">
    <property type="entry name" value="LOTUS"/>
    <property type="match status" value="2"/>
</dbReference>
<dbReference type="GO" id="GO:0010468">
    <property type="term" value="P:regulation of gene expression"/>
    <property type="evidence" value="ECO:0007669"/>
    <property type="project" value="InterPro"/>
</dbReference>
<feature type="compositionally biased region" description="Basic and acidic residues" evidence="1">
    <location>
        <begin position="373"/>
        <end position="387"/>
    </location>
</feature>
<dbReference type="GO" id="GO:0004540">
    <property type="term" value="F:RNA nuclease activity"/>
    <property type="evidence" value="ECO:0007669"/>
    <property type="project" value="InterPro"/>
</dbReference>
<evidence type="ECO:0000256" key="1">
    <source>
        <dbReference type="SAM" id="MobiDB-lite"/>
    </source>
</evidence>
<evidence type="ECO:0000313" key="4">
    <source>
        <dbReference type="RefSeq" id="XP_031400123.1"/>
    </source>
</evidence>
<dbReference type="GO" id="GO:0005777">
    <property type="term" value="C:peroxisome"/>
    <property type="evidence" value="ECO:0007669"/>
    <property type="project" value="InterPro"/>
</dbReference>
<dbReference type="InterPro" id="IPR021139">
    <property type="entry name" value="NYN"/>
</dbReference>
<dbReference type="AlphaFoldDB" id="A0A6P8E559"/>
<dbReference type="Gene3D" id="3.40.50.1010">
    <property type="entry name" value="5'-nuclease"/>
    <property type="match status" value="1"/>
</dbReference>
<feature type="region of interest" description="Disordered" evidence="1">
    <location>
        <begin position="673"/>
        <end position="704"/>
    </location>
</feature>
<dbReference type="Pfam" id="PF01936">
    <property type="entry name" value="NYN"/>
    <property type="match status" value="1"/>
</dbReference>
<dbReference type="Pfam" id="PF12872">
    <property type="entry name" value="OST-HTH"/>
    <property type="match status" value="2"/>
</dbReference>
<protein>
    <submittedName>
        <fullName evidence="4">Uncharacterized protein LOC116210398</fullName>
    </submittedName>
</protein>
<feature type="compositionally biased region" description="Polar residues" evidence="1">
    <location>
        <begin position="863"/>
        <end position="872"/>
    </location>
</feature>
<reference evidence="3" key="1">
    <citation type="journal article" date="2020" name="Plant Biotechnol. J.">
        <title>The pomegranate (Punica granatum L.) draft genome dissects genetic divergence between soft- and hard-seeded cultivars.</title>
        <authorList>
            <person name="Luo X."/>
            <person name="Li H."/>
            <person name="Wu Z."/>
            <person name="Yao W."/>
            <person name="Zhao P."/>
            <person name="Cao D."/>
            <person name="Yu H."/>
            <person name="Li K."/>
            <person name="Poudel K."/>
            <person name="Zhao D."/>
            <person name="Zhang F."/>
            <person name="Xia X."/>
            <person name="Chen L."/>
            <person name="Wang Q."/>
            <person name="Jing D."/>
            <person name="Cao S."/>
        </authorList>
    </citation>
    <scope>NUCLEOTIDE SEQUENCE [LARGE SCALE GENOMIC DNA]</scope>
    <source>
        <strain evidence="3">cv. Tunisia</strain>
    </source>
</reference>
<dbReference type="PANTHER" id="PTHR14379:SF6">
    <property type="entry name" value="EMB|CAB71880.1"/>
    <property type="match status" value="1"/>
</dbReference>
<dbReference type="Pfam" id="PF14418">
    <property type="entry name" value="OHA"/>
    <property type="match status" value="1"/>
</dbReference>
<feature type="region of interest" description="Disordered" evidence="1">
    <location>
        <begin position="469"/>
        <end position="492"/>
    </location>
</feature>
<dbReference type="RefSeq" id="XP_031400123.1">
    <property type="nucleotide sequence ID" value="XM_031544263.1"/>
</dbReference>